<organism evidence="2 3">
    <name type="scientific">Desulfopila aestuarii DSM 18488</name>
    <dbReference type="NCBI Taxonomy" id="1121416"/>
    <lineage>
        <taxon>Bacteria</taxon>
        <taxon>Pseudomonadati</taxon>
        <taxon>Thermodesulfobacteriota</taxon>
        <taxon>Desulfobulbia</taxon>
        <taxon>Desulfobulbales</taxon>
        <taxon>Desulfocapsaceae</taxon>
        <taxon>Desulfopila</taxon>
    </lineage>
</organism>
<dbReference type="Proteomes" id="UP000184603">
    <property type="component" value="Unassembled WGS sequence"/>
</dbReference>
<dbReference type="AlphaFoldDB" id="A0A1M7Y423"/>
<keyword evidence="1" id="KW-0472">Membrane</keyword>
<dbReference type="RefSeq" id="WP_073613016.1">
    <property type="nucleotide sequence ID" value="NZ_FRFE01000006.1"/>
</dbReference>
<feature type="transmembrane region" description="Helical" evidence="1">
    <location>
        <begin position="176"/>
        <end position="198"/>
    </location>
</feature>
<keyword evidence="1" id="KW-0812">Transmembrane</keyword>
<feature type="transmembrane region" description="Helical" evidence="1">
    <location>
        <begin position="250"/>
        <end position="270"/>
    </location>
</feature>
<gene>
    <name evidence="2" type="ORF">SAMN02745220_01705</name>
</gene>
<feature type="transmembrane region" description="Helical" evidence="1">
    <location>
        <begin position="36"/>
        <end position="54"/>
    </location>
</feature>
<sequence length="326" mass="35790">MDQRTPQPAIQHILGNIFLVFAAITLPGSAWSMFGWLHAFLPLIVFTFLCRYGVTVGSRFILAGSGIAAITGIIVPSLSLPVFSFSMIPAGYMLARSGLGGDGPALSGLKSSAVLVVCWALLIAALGVTTGVSPYNSLIDTLNAGIGETLSHYRQSGSLDPDAMMVLESTLYQMKVVLPIIMPAIFICCALFTIWVTMVLGNRLAVRLCNRSVWPRYRFWQLPEKLIWLAIVCAIPAVLPGLPRNAAVNLLIILSLVYCFQGFALCVFFMHKWRVPLLFRSFIYVMIVFQSFGTLALLMAGVADVWFDFRKLNPEIPKSDEDSVDD</sequence>
<evidence type="ECO:0000313" key="3">
    <source>
        <dbReference type="Proteomes" id="UP000184603"/>
    </source>
</evidence>
<name>A0A1M7Y423_9BACT</name>
<dbReference type="Pfam" id="PF09991">
    <property type="entry name" value="DUF2232"/>
    <property type="match status" value="1"/>
</dbReference>
<keyword evidence="1" id="KW-1133">Transmembrane helix</keyword>
<accession>A0A1M7Y423</accession>
<evidence type="ECO:0000256" key="1">
    <source>
        <dbReference type="SAM" id="Phobius"/>
    </source>
</evidence>
<dbReference type="STRING" id="1121416.SAMN02745220_01705"/>
<dbReference type="PANTHER" id="PTHR41324">
    <property type="entry name" value="MEMBRANE PROTEIN-RELATED"/>
    <property type="match status" value="1"/>
</dbReference>
<proteinExistence type="predicted"/>
<feature type="transmembrane region" description="Helical" evidence="1">
    <location>
        <begin position="112"/>
        <end position="132"/>
    </location>
</feature>
<feature type="transmembrane region" description="Helical" evidence="1">
    <location>
        <begin position="282"/>
        <end position="307"/>
    </location>
</feature>
<dbReference type="OrthoDB" id="12714at2"/>
<protein>
    <submittedName>
        <fullName evidence="2">Uncharacterized conserved protein YybS, DUF2232 family</fullName>
    </submittedName>
</protein>
<feature type="transmembrane region" description="Helical" evidence="1">
    <location>
        <begin position="12"/>
        <end position="30"/>
    </location>
</feature>
<reference evidence="2 3" key="1">
    <citation type="submission" date="2016-12" db="EMBL/GenBank/DDBJ databases">
        <authorList>
            <person name="Song W.-J."/>
            <person name="Kurnit D.M."/>
        </authorList>
    </citation>
    <scope>NUCLEOTIDE SEQUENCE [LARGE SCALE GENOMIC DNA]</scope>
    <source>
        <strain evidence="2 3">DSM 18488</strain>
    </source>
</reference>
<evidence type="ECO:0000313" key="2">
    <source>
        <dbReference type="EMBL" id="SHO46946.1"/>
    </source>
</evidence>
<keyword evidence="3" id="KW-1185">Reference proteome</keyword>
<dbReference type="EMBL" id="FRFE01000006">
    <property type="protein sequence ID" value="SHO46946.1"/>
    <property type="molecule type" value="Genomic_DNA"/>
</dbReference>
<dbReference type="InterPro" id="IPR018710">
    <property type="entry name" value="DUF2232"/>
</dbReference>
<dbReference type="PANTHER" id="PTHR41324:SF1">
    <property type="entry name" value="DUF2232 DOMAIN-CONTAINING PROTEIN"/>
    <property type="match status" value="1"/>
</dbReference>
<feature type="transmembrane region" description="Helical" evidence="1">
    <location>
        <begin position="66"/>
        <end position="92"/>
    </location>
</feature>